<protein>
    <submittedName>
        <fullName evidence="1">Glutathione S-transferase family protein</fullName>
    </submittedName>
</protein>
<name>A0A356W8P7_9PROT</name>
<comment type="caution">
    <text evidence="1">The sequence shown here is derived from an EMBL/GenBank/DDBJ whole genome shotgun (WGS) entry which is preliminary data.</text>
</comment>
<sequence length="58" mass="6189">IFADELCKTYLPWAKANSKAAERGDKDVSASVEGGTFEQSTQNYAAAAYDSVRKALGS</sequence>
<reference evidence="1 2" key="1">
    <citation type="journal article" date="2018" name="Nat. Biotechnol.">
        <title>A standardized bacterial taxonomy based on genome phylogeny substantially revises the tree of life.</title>
        <authorList>
            <person name="Parks D.H."/>
            <person name="Chuvochina M."/>
            <person name="Waite D.W."/>
            <person name="Rinke C."/>
            <person name="Skarshewski A."/>
            <person name="Chaumeil P.A."/>
            <person name="Hugenholtz P."/>
        </authorList>
    </citation>
    <scope>NUCLEOTIDE SEQUENCE [LARGE SCALE GENOMIC DNA]</scope>
    <source>
        <strain evidence="1">UBA10378</strain>
    </source>
</reference>
<dbReference type="Proteomes" id="UP000263957">
    <property type="component" value="Unassembled WGS sequence"/>
</dbReference>
<feature type="non-terminal residue" evidence="1">
    <location>
        <position position="1"/>
    </location>
</feature>
<evidence type="ECO:0000313" key="2">
    <source>
        <dbReference type="Proteomes" id="UP000263957"/>
    </source>
</evidence>
<dbReference type="EMBL" id="DOGS01000222">
    <property type="protein sequence ID" value="HBQ49385.1"/>
    <property type="molecule type" value="Genomic_DNA"/>
</dbReference>
<dbReference type="GO" id="GO:0016740">
    <property type="term" value="F:transferase activity"/>
    <property type="evidence" value="ECO:0007669"/>
    <property type="project" value="UniProtKB-KW"/>
</dbReference>
<dbReference type="AlphaFoldDB" id="A0A356W8P7"/>
<feature type="non-terminal residue" evidence="1">
    <location>
        <position position="58"/>
    </location>
</feature>
<keyword evidence="1" id="KW-0808">Transferase</keyword>
<accession>A0A356W8P7</accession>
<evidence type="ECO:0000313" key="1">
    <source>
        <dbReference type="EMBL" id="HBQ49385.1"/>
    </source>
</evidence>
<gene>
    <name evidence="1" type="ORF">DD728_10985</name>
</gene>
<proteinExistence type="predicted"/>
<organism evidence="1 2">
    <name type="scientific">Hyphomonas atlantica</name>
    <dbReference type="NCBI Taxonomy" id="1280948"/>
    <lineage>
        <taxon>Bacteria</taxon>
        <taxon>Pseudomonadati</taxon>
        <taxon>Pseudomonadota</taxon>
        <taxon>Alphaproteobacteria</taxon>
        <taxon>Hyphomonadales</taxon>
        <taxon>Hyphomonadaceae</taxon>
        <taxon>Hyphomonas</taxon>
    </lineage>
</organism>